<protein>
    <submittedName>
        <fullName evidence="5">Arginine decarboxylase</fullName>
    </submittedName>
</protein>
<keyword evidence="6" id="KW-1185">Reference proteome</keyword>
<feature type="domain" description="Orn/DAP/Arg decarboxylase 2 N-terminal" evidence="4">
    <location>
        <begin position="77"/>
        <end position="311"/>
    </location>
</feature>
<dbReference type="PANTHER" id="PTHR43295:SF9">
    <property type="entry name" value="BIOSYNTHETIC ARGININE DECARBOXYLASE"/>
    <property type="match status" value="1"/>
</dbReference>
<evidence type="ECO:0000259" key="4">
    <source>
        <dbReference type="Pfam" id="PF02784"/>
    </source>
</evidence>
<keyword evidence="2" id="KW-0663">Pyridoxal phosphate</keyword>
<dbReference type="SUPFAM" id="SSF51419">
    <property type="entry name" value="PLP-binding barrel"/>
    <property type="match status" value="1"/>
</dbReference>
<gene>
    <name evidence="5" type="primary">speA</name>
    <name evidence="5" type="ORF">GCM10007390_42250</name>
</gene>
<dbReference type="GO" id="GO:0033388">
    <property type="term" value="P:putrescine biosynthetic process from arginine"/>
    <property type="evidence" value="ECO:0007669"/>
    <property type="project" value="TreeGrafter"/>
</dbReference>
<dbReference type="SUPFAM" id="SSF50621">
    <property type="entry name" value="Alanine racemase C-terminal domain-like"/>
    <property type="match status" value="1"/>
</dbReference>
<evidence type="ECO:0000256" key="2">
    <source>
        <dbReference type="ARBA" id="ARBA00022898"/>
    </source>
</evidence>
<dbReference type="GO" id="GO:0008792">
    <property type="term" value="F:arginine decarboxylase activity"/>
    <property type="evidence" value="ECO:0007669"/>
    <property type="project" value="InterPro"/>
</dbReference>
<accession>A0A8J3D6U6</accession>
<comment type="cofactor">
    <cofactor evidence="1">
        <name>pyridoxal 5'-phosphate</name>
        <dbReference type="ChEBI" id="CHEBI:597326"/>
    </cofactor>
</comment>
<comment type="caution">
    <text evidence="5">The sequence shown here is derived from an EMBL/GenBank/DDBJ whole genome shotgun (WGS) entry which is preliminary data.</text>
</comment>
<feature type="region of interest" description="Disordered" evidence="3">
    <location>
        <begin position="468"/>
        <end position="520"/>
    </location>
</feature>
<dbReference type="InterPro" id="IPR002985">
    <property type="entry name" value="Arg_decrbxlase"/>
</dbReference>
<evidence type="ECO:0000256" key="1">
    <source>
        <dbReference type="ARBA" id="ARBA00001933"/>
    </source>
</evidence>
<dbReference type="RefSeq" id="WP_189567080.1">
    <property type="nucleotide sequence ID" value="NZ_BMXF01000005.1"/>
</dbReference>
<dbReference type="InterPro" id="IPR029066">
    <property type="entry name" value="PLP-binding_barrel"/>
</dbReference>
<dbReference type="Pfam" id="PF02784">
    <property type="entry name" value="Orn_Arg_deC_N"/>
    <property type="match status" value="1"/>
</dbReference>
<name>A0A8J3D6U6_9BACT</name>
<proteinExistence type="predicted"/>
<dbReference type="GO" id="GO:0006527">
    <property type="term" value="P:L-arginine catabolic process"/>
    <property type="evidence" value="ECO:0007669"/>
    <property type="project" value="InterPro"/>
</dbReference>
<dbReference type="Proteomes" id="UP000598271">
    <property type="component" value="Unassembled WGS sequence"/>
</dbReference>
<organism evidence="5 6">
    <name type="scientific">Persicitalea jodogahamensis</name>
    <dbReference type="NCBI Taxonomy" id="402147"/>
    <lineage>
        <taxon>Bacteria</taxon>
        <taxon>Pseudomonadati</taxon>
        <taxon>Bacteroidota</taxon>
        <taxon>Cytophagia</taxon>
        <taxon>Cytophagales</taxon>
        <taxon>Spirosomataceae</taxon>
        <taxon>Persicitalea</taxon>
    </lineage>
</organism>
<dbReference type="GO" id="GO:0008295">
    <property type="term" value="P:spermidine biosynthetic process"/>
    <property type="evidence" value="ECO:0007669"/>
    <property type="project" value="InterPro"/>
</dbReference>
<dbReference type="InterPro" id="IPR022644">
    <property type="entry name" value="De-COase2_N"/>
</dbReference>
<dbReference type="InterPro" id="IPR009006">
    <property type="entry name" value="Ala_racemase/Decarboxylase_C"/>
</dbReference>
<dbReference type="PANTHER" id="PTHR43295">
    <property type="entry name" value="ARGININE DECARBOXYLASE"/>
    <property type="match status" value="1"/>
</dbReference>
<evidence type="ECO:0000313" key="6">
    <source>
        <dbReference type="Proteomes" id="UP000598271"/>
    </source>
</evidence>
<reference evidence="5 6" key="1">
    <citation type="journal article" date="2014" name="Int. J. Syst. Evol. Microbiol.">
        <title>Complete genome sequence of Corynebacterium casei LMG S-19264T (=DSM 44701T), isolated from a smear-ripened cheese.</title>
        <authorList>
            <consortium name="US DOE Joint Genome Institute (JGI-PGF)"/>
            <person name="Walter F."/>
            <person name="Albersmeier A."/>
            <person name="Kalinowski J."/>
            <person name="Ruckert C."/>
        </authorList>
    </citation>
    <scope>NUCLEOTIDE SEQUENCE [LARGE SCALE GENOMIC DNA]</scope>
    <source>
        <strain evidence="5 6">KCTC 12866</strain>
    </source>
</reference>
<evidence type="ECO:0000256" key="3">
    <source>
        <dbReference type="SAM" id="MobiDB-lite"/>
    </source>
</evidence>
<dbReference type="AlphaFoldDB" id="A0A8J3D6U6"/>
<evidence type="ECO:0000313" key="5">
    <source>
        <dbReference type="EMBL" id="GHB82902.1"/>
    </source>
</evidence>
<dbReference type="EMBL" id="BMXF01000005">
    <property type="protein sequence ID" value="GHB82902.1"/>
    <property type="molecule type" value="Genomic_DNA"/>
</dbReference>
<dbReference type="Gene3D" id="2.40.37.10">
    <property type="entry name" value="Lyase, Ornithine Decarboxylase, Chain A, domain 1"/>
    <property type="match status" value="1"/>
</dbReference>
<sequence>MKSYIDLIQQTFEFPTMEFHVNEDNELLFNNVPLMDIIEEHGTPLKLNYLPKIGEHIENARMFFRNSIKRFNYKGNYTYCYCTKSSHFSFILEEALKHNIHLETSSSFDVPIIRELYRRGKISKSTFILANGFKRPLYTQYLSELINEGFNAIPILDNLKEIEAYENSTTAESVSFGIRIATDEEPNFAFYTSRLGIRYNDVNQLYKEKIESNPRFKLKMLHFFINSGIKDSAYYWSELTRFMFKYCEMQKMCPDLDSIDIGGGLPIQTSLQAGFDYQQMIDEIIENIQWICNKNNVPVPHIFTEFGSYTVGESGAVIYKVIDKKLQNDKELWYMIDGSFITQLPDSWGMNQKYIMLPINNWDNPYQKVNLGGLTCDSQDFYNSEMHSSDLYMPIIGDDETQYIGFFHTGAYQESLGGYGGIQHCLIPAPKHVLVDRDPEGQITTRVFANEQDSESMLRILGFRDESYVQPLPPADDDDNETSTEDKNGKSKNGVSEAIAPSKPKPAKKTEETELAGAKN</sequence>
<dbReference type="Gene3D" id="3.20.20.10">
    <property type="entry name" value="Alanine racemase"/>
    <property type="match status" value="1"/>
</dbReference>